<keyword evidence="5 19" id="KW-1133">Transmembrane helix</keyword>
<dbReference type="GO" id="GO:0005524">
    <property type="term" value="F:ATP binding"/>
    <property type="evidence" value="ECO:0007669"/>
    <property type="project" value="UniProtKB-KW"/>
</dbReference>
<evidence type="ECO:0000256" key="7">
    <source>
        <dbReference type="ARBA" id="ARBA00023157"/>
    </source>
</evidence>
<dbReference type="AlphaFoldDB" id="A0A903UC22"/>
<dbReference type="InterPro" id="IPR000719">
    <property type="entry name" value="Prot_kinase_dom"/>
</dbReference>
<keyword evidence="3 20" id="KW-0732">Signal</keyword>
<evidence type="ECO:0000256" key="8">
    <source>
        <dbReference type="ARBA" id="ARBA00023170"/>
    </source>
</evidence>
<dbReference type="FunFam" id="2.60.40.10:FF:001805">
    <property type="entry name" value="Tyrosine-protein kinase-like otk"/>
    <property type="match status" value="1"/>
</dbReference>
<dbReference type="FunFam" id="3.30.200.20:FF:001770">
    <property type="entry name" value="High affinity nerve growth factor receptor, putative"/>
    <property type="match status" value="1"/>
</dbReference>
<dbReference type="Proteomes" id="UP000008820">
    <property type="component" value="Chromosome 3"/>
</dbReference>
<dbReference type="GO" id="GO:0007169">
    <property type="term" value="P:cell surface receptor protein tyrosine kinase signaling pathway"/>
    <property type="evidence" value="ECO:0007669"/>
    <property type="project" value="TreeGrafter"/>
</dbReference>
<dbReference type="GO" id="GO:0005886">
    <property type="term" value="C:plasma membrane"/>
    <property type="evidence" value="ECO:0007669"/>
    <property type="project" value="UniProtKB-SubCell"/>
</dbReference>
<evidence type="ECO:0000256" key="5">
    <source>
        <dbReference type="ARBA" id="ARBA00022989"/>
    </source>
</evidence>
<dbReference type="PROSITE" id="PS00109">
    <property type="entry name" value="PROTEIN_KINASE_TYR"/>
    <property type="match status" value="1"/>
</dbReference>
<evidence type="ECO:0000256" key="12">
    <source>
        <dbReference type="ARBA" id="ARBA00034516"/>
    </source>
</evidence>
<keyword evidence="16" id="KW-0547">Nucleotide-binding</keyword>
<feature type="region of interest" description="Disordered" evidence="18">
    <location>
        <begin position="692"/>
        <end position="742"/>
    </location>
</feature>
<dbReference type="InterPro" id="IPR050122">
    <property type="entry name" value="RTK"/>
</dbReference>
<evidence type="ECO:0000256" key="19">
    <source>
        <dbReference type="SAM" id="Phobius"/>
    </source>
</evidence>
<evidence type="ECO:0000256" key="3">
    <source>
        <dbReference type="ARBA" id="ARBA00022729"/>
    </source>
</evidence>
<evidence type="ECO:0000313" key="24">
    <source>
        <dbReference type="Proteomes" id="UP000008820"/>
    </source>
</evidence>
<dbReference type="Gene3D" id="2.60.40.10">
    <property type="entry name" value="Immunoglobulins"/>
    <property type="match status" value="5"/>
</dbReference>
<keyword evidence="10" id="KW-0393">Immunoglobulin domain</keyword>
<feature type="region of interest" description="Disordered" evidence="18">
    <location>
        <begin position="1083"/>
        <end position="1103"/>
    </location>
</feature>
<evidence type="ECO:0000256" key="16">
    <source>
        <dbReference type="PIRSR" id="PIRSR000615-2"/>
    </source>
</evidence>
<reference evidence="23" key="2">
    <citation type="submission" date="2022-10" db="UniProtKB">
        <authorList>
            <consortium name="EnsemblMetazoa"/>
        </authorList>
    </citation>
    <scope>IDENTIFICATION</scope>
    <source>
        <strain evidence="23">LVP_AGWG</strain>
    </source>
</reference>
<feature type="chain" id="PRO_5037402107" description="Tyrosine-protein kinase-like otk" evidence="20">
    <location>
        <begin position="26"/>
        <end position="1103"/>
    </location>
</feature>
<evidence type="ECO:0000256" key="20">
    <source>
        <dbReference type="SAM" id="SignalP"/>
    </source>
</evidence>
<dbReference type="SUPFAM" id="SSF48726">
    <property type="entry name" value="Immunoglobulin"/>
    <property type="match status" value="5"/>
</dbReference>
<dbReference type="GO" id="GO:0010976">
    <property type="term" value="P:positive regulation of neuron projection development"/>
    <property type="evidence" value="ECO:0007669"/>
    <property type="project" value="TreeGrafter"/>
</dbReference>
<feature type="compositionally biased region" description="Low complexity" evidence="18">
    <location>
        <begin position="1089"/>
        <end position="1103"/>
    </location>
</feature>
<evidence type="ECO:0000256" key="4">
    <source>
        <dbReference type="ARBA" id="ARBA00022902"/>
    </source>
</evidence>
<name>A0A903UC22_AEDAE</name>
<keyword evidence="17" id="KW-0460">Magnesium</keyword>
<feature type="transmembrane region" description="Helical" evidence="19">
    <location>
        <begin position="638"/>
        <end position="660"/>
    </location>
</feature>
<dbReference type="InterPro" id="IPR007110">
    <property type="entry name" value="Ig-like_dom"/>
</dbReference>
<comment type="function">
    <text evidence="11">Acts as a calcium-dependent, homophilic cell adhesion molecule that regulates neural recognition during the development of the nervous system. Component of the repulsive Plexin signaling response to regulate motor axon guidance at the embryonic stage. Also component of a receptor complex that is required in the adult visual system to innervate the lamina layer; specific targeting of R1-R6 axons.</text>
</comment>
<dbReference type="Pfam" id="PF13927">
    <property type="entry name" value="Ig_3"/>
    <property type="match status" value="2"/>
</dbReference>
<dbReference type="Pfam" id="PF07714">
    <property type="entry name" value="PK_Tyr_Ser-Thr"/>
    <property type="match status" value="1"/>
</dbReference>
<feature type="signal peptide" evidence="20">
    <location>
        <begin position="1"/>
        <end position="25"/>
    </location>
</feature>
<reference evidence="23 24" key="1">
    <citation type="submission" date="2017-06" db="EMBL/GenBank/DDBJ databases">
        <title>Aedes aegypti genome working group (AGWG) sequencing and assembly.</title>
        <authorList>
            <consortium name="Aedes aegypti Genome Working Group (AGWG)"/>
            <person name="Matthews B.J."/>
        </authorList>
    </citation>
    <scope>NUCLEOTIDE SEQUENCE [LARGE SCALE GENOMIC DNA]</scope>
    <source>
        <strain evidence="23 24">LVP_AGWG</strain>
    </source>
</reference>
<dbReference type="FunFam" id="2.60.40.10:FF:000032">
    <property type="entry name" value="palladin isoform X1"/>
    <property type="match status" value="1"/>
</dbReference>
<evidence type="ECO:0000256" key="9">
    <source>
        <dbReference type="ARBA" id="ARBA00023180"/>
    </source>
</evidence>
<organism evidence="23 24">
    <name type="scientific">Aedes aegypti</name>
    <name type="common">Yellowfever mosquito</name>
    <name type="synonym">Culex aegypti</name>
    <dbReference type="NCBI Taxonomy" id="7159"/>
    <lineage>
        <taxon>Eukaryota</taxon>
        <taxon>Metazoa</taxon>
        <taxon>Ecdysozoa</taxon>
        <taxon>Arthropoda</taxon>
        <taxon>Hexapoda</taxon>
        <taxon>Insecta</taxon>
        <taxon>Pterygota</taxon>
        <taxon>Neoptera</taxon>
        <taxon>Endopterygota</taxon>
        <taxon>Diptera</taxon>
        <taxon>Nematocera</taxon>
        <taxon>Culicoidea</taxon>
        <taxon>Culicidae</taxon>
        <taxon>Culicinae</taxon>
        <taxon>Aedini</taxon>
        <taxon>Aedes</taxon>
        <taxon>Stegomyia</taxon>
    </lineage>
</organism>
<keyword evidence="8" id="KW-0675">Receptor</keyword>
<dbReference type="GO" id="GO:0051897">
    <property type="term" value="P:positive regulation of phosphatidylinositol 3-kinase/protein kinase B signal transduction"/>
    <property type="evidence" value="ECO:0007669"/>
    <property type="project" value="TreeGrafter"/>
</dbReference>
<dbReference type="InterPro" id="IPR001245">
    <property type="entry name" value="Ser-Thr/Tyr_kinase_cat_dom"/>
</dbReference>
<feature type="region of interest" description="Disordered" evidence="18">
    <location>
        <begin position="146"/>
        <end position="165"/>
    </location>
</feature>
<accession>A0A903UC22</accession>
<dbReference type="InterPro" id="IPR008266">
    <property type="entry name" value="Tyr_kinase_AS"/>
</dbReference>
<evidence type="ECO:0000256" key="17">
    <source>
        <dbReference type="PIRSR" id="PIRSR000615-3"/>
    </source>
</evidence>
<dbReference type="Pfam" id="PF07679">
    <property type="entry name" value="I-set"/>
    <property type="match status" value="2"/>
</dbReference>
<dbReference type="PRINTS" id="PR00109">
    <property type="entry name" value="TYRKINASE"/>
</dbReference>
<evidence type="ECO:0000256" key="1">
    <source>
        <dbReference type="ARBA" id="ARBA00004162"/>
    </source>
</evidence>
<dbReference type="PANTHER" id="PTHR24416:SF349">
    <property type="entry name" value="TYROSINE-PROTEIN KINASE RYK"/>
    <property type="match status" value="1"/>
</dbReference>
<evidence type="ECO:0000259" key="21">
    <source>
        <dbReference type="PROSITE" id="PS50011"/>
    </source>
</evidence>
<dbReference type="Gene3D" id="3.30.200.20">
    <property type="entry name" value="Phosphorylase Kinase, domain 1"/>
    <property type="match status" value="1"/>
</dbReference>
<dbReference type="InterPro" id="IPR013783">
    <property type="entry name" value="Ig-like_fold"/>
</dbReference>
<dbReference type="PROSITE" id="PS50011">
    <property type="entry name" value="PROTEIN_KINASE_DOM"/>
    <property type="match status" value="1"/>
</dbReference>
<dbReference type="EnsemblMetazoa" id="AAEL007876-RC">
    <property type="protein sequence ID" value="AAEL007876-PC"/>
    <property type="gene ID" value="AAEL007876"/>
</dbReference>
<evidence type="ECO:0000259" key="22">
    <source>
        <dbReference type="PROSITE" id="PS50835"/>
    </source>
</evidence>
<protein>
    <recommendedName>
        <fullName evidence="13">Tyrosine-protein kinase-like otk</fullName>
    </recommendedName>
    <alternativeName>
        <fullName evidence="14">Tyrosine-protein kinase-like 7 homolog</fullName>
    </alternativeName>
</protein>
<keyword evidence="9" id="KW-0325">Glycoprotein</keyword>
<feature type="active site" description="Proton acceptor" evidence="15">
    <location>
        <position position="943"/>
    </location>
</feature>
<evidence type="ECO:0000256" key="11">
    <source>
        <dbReference type="ARBA" id="ARBA00034468"/>
    </source>
</evidence>
<dbReference type="InterPro" id="IPR036179">
    <property type="entry name" value="Ig-like_dom_sf"/>
</dbReference>
<feature type="domain" description="Protein kinase" evidence="21">
    <location>
        <begin position="753"/>
        <end position="1083"/>
    </location>
</feature>
<feature type="domain" description="Ig-like" evidence="22">
    <location>
        <begin position="122"/>
        <end position="230"/>
    </location>
</feature>
<dbReference type="FunFam" id="1.10.510.10:FF:000954">
    <property type="entry name" value="Tyrosine-protein kinase-like otk"/>
    <property type="match status" value="1"/>
</dbReference>
<dbReference type="InterPro" id="IPR013098">
    <property type="entry name" value="Ig_I-set"/>
</dbReference>
<feature type="compositionally biased region" description="Gly residues" evidence="18">
    <location>
        <begin position="152"/>
        <end position="164"/>
    </location>
</feature>
<keyword evidence="7" id="KW-1015">Disulfide bond</keyword>
<feature type="domain" description="Ig-like" evidence="22">
    <location>
        <begin position="27"/>
        <end position="108"/>
    </location>
</feature>
<dbReference type="SUPFAM" id="SSF56112">
    <property type="entry name" value="Protein kinase-like (PK-like)"/>
    <property type="match status" value="1"/>
</dbReference>
<feature type="binding site" evidence="17">
    <location>
        <position position="948"/>
    </location>
    <ligand>
        <name>Mg(2+)</name>
        <dbReference type="ChEBI" id="CHEBI:18420"/>
    </ligand>
</feature>
<dbReference type="InterPro" id="IPR003599">
    <property type="entry name" value="Ig_sub"/>
</dbReference>
<dbReference type="GO" id="GO:0004714">
    <property type="term" value="F:transmembrane receptor protein tyrosine kinase activity"/>
    <property type="evidence" value="ECO:0007669"/>
    <property type="project" value="TreeGrafter"/>
</dbReference>
<dbReference type="GO" id="GO:0043235">
    <property type="term" value="C:receptor complex"/>
    <property type="evidence" value="ECO:0007669"/>
    <property type="project" value="TreeGrafter"/>
</dbReference>
<dbReference type="SMART" id="SM00408">
    <property type="entry name" value="IGc2"/>
    <property type="match status" value="5"/>
</dbReference>
<feature type="compositionally biased region" description="Low complexity" evidence="18">
    <location>
        <begin position="727"/>
        <end position="741"/>
    </location>
</feature>
<keyword evidence="24" id="KW-1185">Reference proteome</keyword>
<sequence>MCNKSSLRIVVVALSAFFAVSFVQGEFQFTVLPKHTQVYEGESVVFQCRAFFDDEIDFSWTLNGNPIRLDRRVYLNGSNLHINGVSQRSDGGDYVCLATARSSGARVATPPAKLDIIRTSAPVVQLVKHESEKGNGAIVLKCHTGSSSNHGNGNGTSNGGGGIINSGRDDDGIHIEWFRNNERLSKSAHIDFQRRKLHIKNASAKDNGVYGCLVVHRGNNGSGRALPSIASVKNYRLKLKGTTGSGNGNGVPGVAVNGMDNSAKIDCTKSRNSLLCRGKRGDKLVASALTAASPQSAMLPTGGPSLSSDVVPVQIVDHPVNVVVNESAPAIFNCGFQSLVGNDSGPLVLKWRKDGKVIRKWDNVAADLDGESGPTESSVYRDDGRIHVDRNNGSLIFNSVIASDEGSYDCQVTNNGSEFLVTSNAAELQIISNLRFTPKPPSTKNLELGSFAKIHCKAQGTPTPSVHWTIEGTKSELPDAVEDVNGTLTFRSVSTEHRGSYTCVASNSQGEISASVQVHVVVAPKFEIAPEGSIQVAEMGTVFIHCVATGDPKPTIQWDKDLQYLHSSNQTEEERYRILVNGTLVLTEVHLDDDGNYGCTIGNSAGLKREEVHLVVKPADSMPQPEESSEDGFLITRAVLITMSVAFAYIILVVGLMLWCRHRRAARKARLNMSSKENGDVDLKNCEIEPCLPEKSSQDGSKAKTKSKSGHQKNGSTVEGQEKSDDTVNSNKSKKSSSSTSILDQLAVPRSSVIEMLQIGKCDFGDVFIGKIKENDCKTANAETVKEPVTGDEVTHASNTEVTTEDEKITKKPSNEELNEIKPENDYKPVMVKALTKVKDEHCCSEFRRQLDLFRTVSHKNVVKLFGLCRDKDPHYMLLEYTDWGDLKQFLLATSPAIPPNGSVEAKNGNKPPPLNVPQILALAHQIGRGMDAIYKARIIHKDLATRNCIISSDFSAKISLPGLSRDKYNKEYFKYKNQLMPVRWMAPECLQDDDFSIKSDIFSFAVLLWELFTTATELPFKDLTDEEYVTQAQSGKLEWKLADKTPENLHKILTSCWSVNPKERPSFSQLVVAIGNCLQSEYPKEPTEATPAAPVTPTPTTE</sequence>
<feature type="binding site" evidence="16">
    <location>
        <position position="947"/>
    </location>
    <ligand>
        <name>ATP</name>
        <dbReference type="ChEBI" id="CHEBI:30616"/>
    </ligand>
</feature>
<feature type="domain" description="Ig-like" evidence="22">
    <location>
        <begin position="304"/>
        <end position="422"/>
    </location>
</feature>
<evidence type="ECO:0000256" key="13">
    <source>
        <dbReference type="ARBA" id="ARBA00034533"/>
    </source>
</evidence>
<keyword evidence="16" id="KW-0067">ATP-binding</keyword>
<dbReference type="GO" id="GO:0046872">
    <property type="term" value="F:metal ion binding"/>
    <property type="evidence" value="ECO:0007669"/>
    <property type="project" value="UniProtKB-KW"/>
</dbReference>
<dbReference type="InterPro" id="IPR003598">
    <property type="entry name" value="Ig_sub2"/>
</dbReference>
<dbReference type="InterPro" id="IPR011009">
    <property type="entry name" value="Kinase-like_dom_sf"/>
</dbReference>
<evidence type="ECO:0000256" key="6">
    <source>
        <dbReference type="ARBA" id="ARBA00023136"/>
    </source>
</evidence>
<dbReference type="OrthoDB" id="2413561at2759"/>
<evidence type="ECO:0000256" key="10">
    <source>
        <dbReference type="ARBA" id="ARBA00023319"/>
    </source>
</evidence>
<evidence type="ECO:0000256" key="14">
    <source>
        <dbReference type="ARBA" id="ARBA00034559"/>
    </source>
</evidence>
<keyword evidence="6 19" id="KW-0472">Membrane</keyword>
<keyword evidence="2 19" id="KW-0812">Transmembrane</keyword>
<comment type="subunit">
    <text evidence="12">Interacts with plexA; component of a receptor complex that mediates the repulsive signaling in response to Semaphorin ligands.</text>
</comment>
<dbReference type="GO" id="GO:0007399">
    <property type="term" value="P:nervous system development"/>
    <property type="evidence" value="ECO:0007669"/>
    <property type="project" value="UniProtKB-KW"/>
</dbReference>
<evidence type="ECO:0000256" key="18">
    <source>
        <dbReference type="SAM" id="MobiDB-lite"/>
    </source>
</evidence>
<dbReference type="Gene3D" id="1.10.510.10">
    <property type="entry name" value="Transferase(Phosphotransferase) domain 1"/>
    <property type="match status" value="1"/>
</dbReference>
<evidence type="ECO:0000256" key="15">
    <source>
        <dbReference type="PIRSR" id="PIRSR000615-1"/>
    </source>
</evidence>
<comment type="subcellular location">
    <subcellularLocation>
        <location evidence="1">Cell membrane</location>
        <topology evidence="1">Single-pass membrane protein</topology>
    </subcellularLocation>
</comment>
<evidence type="ECO:0000313" key="23">
    <source>
        <dbReference type="EnsemblMetazoa" id="AAEL007876-PC"/>
    </source>
</evidence>
<proteinExistence type="predicted"/>
<dbReference type="CDD" id="cd05046">
    <property type="entry name" value="PTK_CCK4"/>
    <property type="match status" value="1"/>
</dbReference>
<dbReference type="SMART" id="SM00409">
    <property type="entry name" value="IG"/>
    <property type="match status" value="5"/>
</dbReference>
<gene>
    <name evidence="23" type="primary">5569737</name>
</gene>
<keyword evidence="17" id="KW-0479">Metal-binding</keyword>
<dbReference type="PROSITE" id="PS50835">
    <property type="entry name" value="IG_LIKE"/>
    <property type="match status" value="5"/>
</dbReference>
<evidence type="ECO:0000256" key="2">
    <source>
        <dbReference type="ARBA" id="ARBA00022692"/>
    </source>
</evidence>
<feature type="domain" description="Ig-like" evidence="22">
    <location>
        <begin position="438"/>
        <end position="519"/>
    </location>
</feature>
<keyword evidence="4" id="KW-0524">Neurogenesis</keyword>
<dbReference type="PANTHER" id="PTHR24416">
    <property type="entry name" value="TYROSINE-PROTEIN KINASE RECEPTOR"/>
    <property type="match status" value="1"/>
</dbReference>
<feature type="domain" description="Ig-like" evidence="22">
    <location>
        <begin position="524"/>
        <end position="615"/>
    </location>
</feature>
<dbReference type="GO" id="GO:0030154">
    <property type="term" value="P:cell differentiation"/>
    <property type="evidence" value="ECO:0007669"/>
    <property type="project" value="UniProtKB-ARBA"/>
</dbReference>